<dbReference type="GO" id="GO:0016787">
    <property type="term" value="F:hydrolase activity"/>
    <property type="evidence" value="ECO:0007669"/>
    <property type="project" value="UniProtKB-KW"/>
</dbReference>
<dbReference type="EC" id="3.4.-.-" evidence="4"/>
<dbReference type="PANTHER" id="PTHR42776:SF27">
    <property type="entry name" value="DIPEPTIDYL PEPTIDASE FAMILY MEMBER 6"/>
    <property type="match status" value="1"/>
</dbReference>
<evidence type="ECO:0000313" key="5">
    <source>
        <dbReference type="Proteomes" id="UP001356170"/>
    </source>
</evidence>
<evidence type="ECO:0000256" key="2">
    <source>
        <dbReference type="SAM" id="SignalP"/>
    </source>
</evidence>
<feature type="domain" description="Peptidase S9 prolyl oligopeptidase catalytic" evidence="3">
    <location>
        <begin position="419"/>
        <end position="631"/>
    </location>
</feature>
<keyword evidence="1 4" id="KW-0378">Hydrolase</keyword>
<comment type="caution">
    <text evidence="4">The sequence shown here is derived from an EMBL/GenBank/DDBJ whole genome shotgun (WGS) entry which is preliminary data.</text>
</comment>
<dbReference type="InterPro" id="IPR029058">
    <property type="entry name" value="AB_hydrolase_fold"/>
</dbReference>
<dbReference type="RefSeq" id="WP_331703972.1">
    <property type="nucleotide sequence ID" value="NZ_JAZHBO010000002.1"/>
</dbReference>
<evidence type="ECO:0000313" key="4">
    <source>
        <dbReference type="EMBL" id="MEF2156054.1"/>
    </source>
</evidence>
<dbReference type="SUPFAM" id="SSF53474">
    <property type="entry name" value="alpha/beta-Hydrolases"/>
    <property type="match status" value="1"/>
</dbReference>
<feature type="signal peptide" evidence="2">
    <location>
        <begin position="1"/>
        <end position="25"/>
    </location>
</feature>
<organism evidence="4 5">
    <name type="scientific">Aquilutibacter rugosus</name>
    <dbReference type="NCBI Taxonomy" id="3115820"/>
    <lineage>
        <taxon>Bacteria</taxon>
        <taxon>Pseudomonadati</taxon>
        <taxon>Pseudomonadota</taxon>
        <taxon>Gammaproteobacteria</taxon>
        <taxon>Lysobacterales</taxon>
        <taxon>Lysobacteraceae</taxon>
        <taxon>Aquilutibacter</taxon>
    </lineage>
</organism>
<keyword evidence="5" id="KW-1185">Reference proteome</keyword>
<dbReference type="Proteomes" id="UP001356170">
    <property type="component" value="Unassembled WGS sequence"/>
</dbReference>
<dbReference type="Gene3D" id="3.40.50.1820">
    <property type="entry name" value="alpha/beta hydrolase"/>
    <property type="match status" value="1"/>
</dbReference>
<name>A0ABU7UZU1_9GAMM</name>
<keyword evidence="2" id="KW-0732">Signal</keyword>
<evidence type="ECO:0000259" key="3">
    <source>
        <dbReference type="Pfam" id="PF00326"/>
    </source>
</evidence>
<sequence length="636" mass="70741">MIRISVKSLAAVLLGLLLPLVTAIAAPRIPIGDFFKDPEFTGVSMSPTGEYITVATPVNNRTVLASFRVADMKKMAGWEFGDRSHVDRVVWVGDDRFIMYVSYKEGRYDLEGQGGVAFAANVDGSQRIEIGNGIYYNIVDTTPDDPKTILVERSAPDAFLSKLNVYTGNVVPVATAPLRPGRFLVDGSQNVRFAVGNKDGTRTYTLKRENGTWKEIASSEMGEGAATPVRLTADGQHAYFLISDKGEPDRVVLRNMADGKDEVLIPSQTVDPDGFVRSADRKEILMAHYSDGLPEYKFINKNHPESKTYASLINSFPDKAVSFGGISRDGRRVLFTTYSDTDPGSYYLFDRDTGKATFLLSSMEWIRPETMAESTPISYKARDGEIIHGYLTMPRGVEHRNLPLIMHPHGGPHGPRDNWGFDPEVQYLANLGYAVLQPNFRGSGGYGNAFERKGYRQWGLKMIDDMTDGVRWAVAQGFADPKRVCSYGASYGGYAALQSVVREPDMYKCAIGYVGVYNMDLWLQDSDVADRKAGRAYQRRVFPEDRASRNAQSAGYNIDRIKVPVMLVHGFEDKRVPVSQYEFLKKELEKAGKPAEVTIVERKEGHGFYAYDAQINLYTKMAAFLRKHLGATASNP</sequence>
<protein>
    <submittedName>
        <fullName evidence="4">S9 family peptidase</fullName>
        <ecNumber evidence="4">3.4.-.-</ecNumber>
    </submittedName>
</protein>
<dbReference type="PANTHER" id="PTHR42776">
    <property type="entry name" value="SERINE PEPTIDASE S9 FAMILY MEMBER"/>
    <property type="match status" value="1"/>
</dbReference>
<dbReference type="Pfam" id="PF00326">
    <property type="entry name" value="Peptidase_S9"/>
    <property type="match status" value="1"/>
</dbReference>
<dbReference type="SUPFAM" id="SSF82171">
    <property type="entry name" value="DPP6 N-terminal domain-like"/>
    <property type="match status" value="1"/>
</dbReference>
<accession>A0ABU7UZU1</accession>
<evidence type="ECO:0000256" key="1">
    <source>
        <dbReference type="ARBA" id="ARBA00022801"/>
    </source>
</evidence>
<gene>
    <name evidence="4" type="ORF">V3390_07400</name>
</gene>
<reference evidence="4 5" key="1">
    <citation type="submission" date="2024-01" db="EMBL/GenBank/DDBJ databases">
        <title>Novel species of the genus Luteimonas isolated from rivers.</title>
        <authorList>
            <person name="Lu H."/>
        </authorList>
    </citation>
    <scope>NUCLEOTIDE SEQUENCE [LARGE SCALE GENOMIC DNA]</scope>
    <source>
        <strain evidence="4 5">FXH3W</strain>
    </source>
</reference>
<feature type="chain" id="PRO_5046945577" evidence="2">
    <location>
        <begin position="26"/>
        <end position="636"/>
    </location>
</feature>
<dbReference type="InterPro" id="IPR001375">
    <property type="entry name" value="Peptidase_S9_cat"/>
</dbReference>
<dbReference type="EMBL" id="JAZHBO010000002">
    <property type="protein sequence ID" value="MEF2156054.1"/>
    <property type="molecule type" value="Genomic_DNA"/>
</dbReference>
<proteinExistence type="predicted"/>